<dbReference type="Pfam" id="PF01920">
    <property type="entry name" value="Prefoldin_2"/>
    <property type="match status" value="1"/>
</dbReference>
<dbReference type="GO" id="GO:0016491">
    <property type="term" value="F:oxidoreductase activity"/>
    <property type="evidence" value="ECO:0007669"/>
    <property type="project" value="UniProtKB-KW"/>
</dbReference>
<feature type="domain" description="NADH:flavin oxidoreductase/NADH oxidase N-terminal" evidence="5">
    <location>
        <begin position="26"/>
        <end position="367"/>
    </location>
</feature>
<dbReference type="GO" id="GO:0006457">
    <property type="term" value="P:protein folding"/>
    <property type="evidence" value="ECO:0007669"/>
    <property type="project" value="InterPro"/>
</dbReference>
<evidence type="ECO:0000256" key="1">
    <source>
        <dbReference type="ARBA" id="ARBA00008045"/>
    </source>
</evidence>
<keyword evidence="3" id="KW-0285">Flavoprotein</keyword>
<dbReference type="InterPro" id="IPR009053">
    <property type="entry name" value="Prefoldin"/>
</dbReference>
<accession>A0AAF3ERY2</accession>
<dbReference type="GO" id="GO:0051082">
    <property type="term" value="F:unfolded protein binding"/>
    <property type="evidence" value="ECO:0007669"/>
    <property type="project" value="InterPro"/>
</dbReference>
<name>A0AAF3ERY2_9BILA</name>
<reference evidence="7" key="1">
    <citation type="submission" date="2024-02" db="UniProtKB">
        <authorList>
            <consortium name="WormBaseParasite"/>
        </authorList>
    </citation>
    <scope>IDENTIFICATION</scope>
</reference>
<dbReference type="Pfam" id="PF00724">
    <property type="entry name" value="Oxidored_FMN"/>
    <property type="match status" value="1"/>
</dbReference>
<dbReference type="InterPro" id="IPR002777">
    <property type="entry name" value="PFD_beta-like"/>
</dbReference>
<comment type="similarity">
    <text evidence="1">Belongs to the prefoldin subunit beta family.</text>
</comment>
<dbReference type="Proteomes" id="UP000887575">
    <property type="component" value="Unassembled WGS sequence"/>
</dbReference>
<evidence type="ECO:0000259" key="5">
    <source>
        <dbReference type="Pfam" id="PF00724"/>
    </source>
</evidence>
<keyword evidence="4" id="KW-0560">Oxidoreductase</keyword>
<keyword evidence="6" id="KW-1185">Reference proteome</keyword>
<evidence type="ECO:0000256" key="3">
    <source>
        <dbReference type="ARBA" id="ARBA00022630"/>
    </source>
</evidence>
<dbReference type="PANTHER" id="PTHR43656">
    <property type="entry name" value="BINDING OXIDOREDUCTASE, PUTATIVE (AFU_ORTHOLOGUE AFUA_2G08260)-RELATED"/>
    <property type="match status" value="1"/>
</dbReference>
<dbReference type="CDD" id="cd23161">
    <property type="entry name" value="Prefoldin_6"/>
    <property type="match status" value="1"/>
</dbReference>
<evidence type="ECO:0000313" key="6">
    <source>
        <dbReference type="Proteomes" id="UP000887575"/>
    </source>
</evidence>
<dbReference type="InterPro" id="IPR013785">
    <property type="entry name" value="Aldolase_TIM"/>
</dbReference>
<dbReference type="Gene3D" id="3.20.20.70">
    <property type="entry name" value="Aldolase class I"/>
    <property type="match status" value="1"/>
</dbReference>
<dbReference type="GO" id="GO:0016272">
    <property type="term" value="C:prefoldin complex"/>
    <property type="evidence" value="ECO:0007669"/>
    <property type="project" value="InterPro"/>
</dbReference>
<sequence>MVLERVPVYDAAVDVAPLAAPLRFRCGKMTLNRTLKTAMTEKLATFSDDLTERGVPTWQLVNLYEKFGHGGWGIISTGNIMTHPTNLEAAGNIVICKENYSPDLVAMLREMAEAGKSTGSLMIGQLGNAGRQTPYAINPSPMSASNVQLVFPPGTGMRFGLPVELTRDQIKTEVIDRFVFAAKALKAAGFDGIQLHAAHGYLLSQFLSPTTNQRNDDYGGSVENRFRIIQEIFLAIRESIPPENKFIVAIKFNSVEFQKGGLSMYDAKEMSKRIEALGFDFIEMSGGTYEHIEMHHSRDSTRQREAFFLEFTDELRPIFKRTKMYVTGGFRTAWGMVRAIDEQACDGVGVARPAAAEPDFARKILEGEILSAADSKLDPTNFILAMIAANTQMAQAGWTSVKDCHGKLCHDIVDLSDEKVFTKYMEAAATYIGEVVQATDNGKVMAKVFEFKELETKELDLLGDESKVFKLIGAVLVKVELAEARSQVEKRLEYIQGET</sequence>
<dbReference type="WBParaSite" id="MBELARI_LOCUS16788">
    <property type="protein sequence ID" value="MBELARI_LOCUS16788"/>
    <property type="gene ID" value="MBELARI_LOCUS16788"/>
</dbReference>
<dbReference type="SUPFAM" id="SSF51395">
    <property type="entry name" value="FMN-linked oxidoreductases"/>
    <property type="match status" value="1"/>
</dbReference>
<dbReference type="Gene3D" id="1.10.287.370">
    <property type="match status" value="1"/>
</dbReference>
<protein>
    <submittedName>
        <fullName evidence="7">NADH:flavin oxidoreductase/NADH oxidase N-terminal domain-containing protein</fullName>
    </submittedName>
</protein>
<dbReference type="SUPFAM" id="SSF46579">
    <property type="entry name" value="Prefoldin"/>
    <property type="match status" value="1"/>
</dbReference>
<dbReference type="GO" id="GO:0010181">
    <property type="term" value="F:FMN binding"/>
    <property type="evidence" value="ECO:0007669"/>
    <property type="project" value="InterPro"/>
</dbReference>
<evidence type="ECO:0000313" key="7">
    <source>
        <dbReference type="WBParaSite" id="MBELARI_LOCUS16788"/>
    </source>
</evidence>
<proteinExistence type="inferred from homology"/>
<dbReference type="CDD" id="cd04733">
    <property type="entry name" value="OYE_like_2_FMN"/>
    <property type="match status" value="1"/>
</dbReference>
<comment type="subunit">
    <text evidence="2">Heterohexamer of two PFD-alpha type and four PFD-beta type subunits.</text>
</comment>
<dbReference type="PANTHER" id="PTHR43656:SF5">
    <property type="entry name" value="NADH:FLAVIN OXIDOREDUCTASE_NADH OXIDASE N-TERMINAL DOMAIN-CONTAINING PROTEIN"/>
    <property type="match status" value="1"/>
</dbReference>
<evidence type="ECO:0000256" key="4">
    <source>
        <dbReference type="ARBA" id="ARBA00023002"/>
    </source>
</evidence>
<dbReference type="InterPro" id="IPR051799">
    <property type="entry name" value="NADH_flavin_oxidoreductase"/>
</dbReference>
<organism evidence="6 7">
    <name type="scientific">Mesorhabditis belari</name>
    <dbReference type="NCBI Taxonomy" id="2138241"/>
    <lineage>
        <taxon>Eukaryota</taxon>
        <taxon>Metazoa</taxon>
        <taxon>Ecdysozoa</taxon>
        <taxon>Nematoda</taxon>
        <taxon>Chromadorea</taxon>
        <taxon>Rhabditida</taxon>
        <taxon>Rhabditina</taxon>
        <taxon>Rhabditomorpha</taxon>
        <taxon>Rhabditoidea</taxon>
        <taxon>Rhabditidae</taxon>
        <taxon>Mesorhabditinae</taxon>
        <taxon>Mesorhabditis</taxon>
    </lineage>
</organism>
<dbReference type="InterPro" id="IPR001155">
    <property type="entry name" value="OxRdtase_FMN_N"/>
</dbReference>
<dbReference type="AlphaFoldDB" id="A0AAF3ERY2"/>
<evidence type="ECO:0000256" key="2">
    <source>
        <dbReference type="ARBA" id="ARBA00011695"/>
    </source>
</evidence>